<dbReference type="Proteomes" id="UP000016496">
    <property type="component" value="Unassembled WGS sequence"/>
</dbReference>
<accession>U2CA42</accession>
<gene>
    <name evidence="1" type="ORF">HMPREF1981_03174</name>
</gene>
<reference evidence="1 2" key="1">
    <citation type="submission" date="2013-08" db="EMBL/GenBank/DDBJ databases">
        <authorList>
            <person name="Weinstock G."/>
            <person name="Sodergren E."/>
            <person name="Wylie T."/>
            <person name="Fulton L."/>
            <person name="Fulton R."/>
            <person name="Fronick C."/>
            <person name="O'Laughlin M."/>
            <person name="Godfrey J."/>
            <person name="Miner T."/>
            <person name="Herter B."/>
            <person name="Appelbaum E."/>
            <person name="Cordes M."/>
            <person name="Lek S."/>
            <person name="Wollam A."/>
            <person name="Pepin K.H."/>
            <person name="Palsikar V.B."/>
            <person name="Mitreva M."/>
            <person name="Wilson R.K."/>
        </authorList>
    </citation>
    <scope>NUCLEOTIDE SEQUENCE [LARGE SCALE GENOMIC DNA]</scope>
    <source>
        <strain evidence="1 2">F0041</strain>
    </source>
</reference>
<dbReference type="EMBL" id="AWSV01000162">
    <property type="protein sequence ID" value="ERI81410.1"/>
    <property type="molecule type" value="Genomic_DNA"/>
</dbReference>
<dbReference type="HOGENOM" id="CLU_1313372_0_0_10"/>
<organism evidence="1 2">
    <name type="scientific">Bacteroides pyogenes F0041</name>
    <dbReference type="NCBI Taxonomy" id="1321819"/>
    <lineage>
        <taxon>Bacteria</taxon>
        <taxon>Pseudomonadati</taxon>
        <taxon>Bacteroidota</taxon>
        <taxon>Bacteroidia</taxon>
        <taxon>Bacteroidales</taxon>
        <taxon>Bacteroidaceae</taxon>
        <taxon>Bacteroides</taxon>
    </lineage>
</organism>
<name>U2CA42_9BACE</name>
<protein>
    <submittedName>
        <fullName evidence="1">Uncharacterized protein</fullName>
    </submittedName>
</protein>
<comment type="caution">
    <text evidence="1">The sequence shown here is derived from an EMBL/GenBank/DDBJ whole genome shotgun (WGS) entry which is preliminary data.</text>
</comment>
<sequence>MAIADAKILSNLGRMAGKGIGDDRSNCGFLVIEGSPGISLLDNGDGLFRHYRAGLEQLEGTQPHLCRTRMMRRQCISDRIRKHALPVEEHGGGEVGIHALMGGKADICFHDMPGVTKHGVVLFPKVIEESVLADKGKGYIMLAPGGVGKRVSLCVKTELGTDVGNETGIDTRAGKGKAEGERRAVLHVFRQIDIGARDRGVAMNLPEEV</sequence>
<evidence type="ECO:0000313" key="2">
    <source>
        <dbReference type="Proteomes" id="UP000016496"/>
    </source>
</evidence>
<dbReference type="AlphaFoldDB" id="U2CA42"/>
<evidence type="ECO:0000313" key="1">
    <source>
        <dbReference type="EMBL" id="ERI81410.1"/>
    </source>
</evidence>
<proteinExistence type="predicted"/>